<keyword evidence="8" id="KW-1185">Reference proteome</keyword>
<evidence type="ECO:0000256" key="4">
    <source>
        <dbReference type="ARBA" id="ARBA00022759"/>
    </source>
</evidence>
<name>A0ABT3XMG1_9FLAO</name>
<sequence>MEIIFSDKAKNDLLFWQKSGNKIILKKISQLIRSIQTNPYEGIGKPEPLKYNLSGTWSRRIDKEHRIIYQITEENTIEILNILSLKGHYE</sequence>
<evidence type="ECO:0000313" key="8">
    <source>
        <dbReference type="Proteomes" id="UP001073122"/>
    </source>
</evidence>
<reference evidence="7" key="1">
    <citation type="submission" date="2022-10" db="EMBL/GenBank/DDBJ databases">
        <title>Chryseobacterium sp. nov., a novel bacterial species.</title>
        <authorList>
            <person name="Cao Y."/>
        </authorList>
    </citation>
    <scope>NUCLEOTIDE SEQUENCE</scope>
    <source>
        <strain evidence="7">CCTCC AB2015118</strain>
    </source>
</reference>
<dbReference type="Proteomes" id="UP001073122">
    <property type="component" value="Unassembled WGS sequence"/>
</dbReference>
<dbReference type="Gene3D" id="3.30.2310.20">
    <property type="entry name" value="RelE-like"/>
    <property type="match status" value="1"/>
</dbReference>
<dbReference type="SUPFAM" id="SSF143011">
    <property type="entry name" value="RelE-like"/>
    <property type="match status" value="1"/>
</dbReference>
<proteinExistence type="inferred from homology"/>
<protein>
    <recommendedName>
        <fullName evidence="6">Putative mRNA interferase YoeB</fullName>
    </recommendedName>
</protein>
<gene>
    <name evidence="7" type="ORF">OF897_01110</name>
</gene>
<dbReference type="PANTHER" id="PTHR38039">
    <property type="entry name" value="TOXIN YOEB"/>
    <property type="match status" value="1"/>
</dbReference>
<organism evidence="7 8">
    <name type="scientific">Chryseobacterium formosus</name>
    <dbReference type="NCBI Taxonomy" id="1537363"/>
    <lineage>
        <taxon>Bacteria</taxon>
        <taxon>Pseudomonadati</taxon>
        <taxon>Bacteroidota</taxon>
        <taxon>Flavobacteriia</taxon>
        <taxon>Flavobacteriales</taxon>
        <taxon>Weeksellaceae</taxon>
        <taxon>Chryseobacterium group</taxon>
        <taxon>Chryseobacterium</taxon>
    </lineage>
</organism>
<dbReference type="InterPro" id="IPR035093">
    <property type="entry name" value="RelE/ParE_toxin_dom_sf"/>
</dbReference>
<keyword evidence="2" id="KW-1277">Toxin-antitoxin system</keyword>
<comment type="caution">
    <text evidence="7">The sequence shown here is derived from an EMBL/GenBank/DDBJ whole genome shotgun (WGS) entry which is preliminary data.</text>
</comment>
<evidence type="ECO:0000256" key="1">
    <source>
        <dbReference type="ARBA" id="ARBA00008172"/>
    </source>
</evidence>
<dbReference type="InterPro" id="IPR009614">
    <property type="entry name" value="YoeB_toxin"/>
</dbReference>
<evidence type="ECO:0000256" key="6">
    <source>
        <dbReference type="ARBA" id="ARBA00030388"/>
    </source>
</evidence>
<dbReference type="EMBL" id="JAOVZW010000001">
    <property type="protein sequence ID" value="MCX8522523.1"/>
    <property type="molecule type" value="Genomic_DNA"/>
</dbReference>
<keyword evidence="3" id="KW-0540">Nuclease</keyword>
<evidence type="ECO:0000313" key="7">
    <source>
        <dbReference type="EMBL" id="MCX8522523.1"/>
    </source>
</evidence>
<dbReference type="PANTHER" id="PTHR38039:SF1">
    <property type="entry name" value="TOXIN YOEB"/>
    <property type="match status" value="1"/>
</dbReference>
<keyword evidence="5" id="KW-0378">Hydrolase</keyword>
<keyword evidence="4" id="KW-0255">Endonuclease</keyword>
<dbReference type="Pfam" id="PF06769">
    <property type="entry name" value="YoeB_toxin"/>
    <property type="match status" value="1"/>
</dbReference>
<dbReference type="NCBIfam" id="TIGR02385">
    <property type="entry name" value="RelE_StbE"/>
    <property type="match status" value="1"/>
</dbReference>
<evidence type="ECO:0000256" key="2">
    <source>
        <dbReference type="ARBA" id="ARBA00022649"/>
    </source>
</evidence>
<dbReference type="InterPro" id="IPR007712">
    <property type="entry name" value="RelE/ParE_toxin"/>
</dbReference>
<comment type="similarity">
    <text evidence="1">Belongs to the YoeB family.</text>
</comment>
<evidence type="ECO:0000256" key="5">
    <source>
        <dbReference type="ARBA" id="ARBA00022801"/>
    </source>
</evidence>
<evidence type="ECO:0000256" key="3">
    <source>
        <dbReference type="ARBA" id="ARBA00022722"/>
    </source>
</evidence>
<dbReference type="NCBIfam" id="TIGR02116">
    <property type="entry name" value="toxin_Txe_YoeB"/>
    <property type="match status" value="1"/>
</dbReference>
<dbReference type="RefSeq" id="WP_267263849.1">
    <property type="nucleotide sequence ID" value="NZ_JAOVZW010000001.1"/>
</dbReference>
<accession>A0ABT3XMG1</accession>